<feature type="transmembrane region" description="Helical" evidence="2">
    <location>
        <begin position="241"/>
        <end position="261"/>
    </location>
</feature>
<feature type="transmembrane region" description="Helical" evidence="2">
    <location>
        <begin position="348"/>
        <end position="371"/>
    </location>
</feature>
<keyword evidence="3" id="KW-0645">Protease</keyword>
<evidence type="ECO:0000256" key="1">
    <source>
        <dbReference type="SAM" id="MobiDB-lite"/>
    </source>
</evidence>
<accession>A0A6A9V271</accession>
<keyword evidence="3" id="KW-0378">Hydrolase</keyword>
<gene>
    <name evidence="3" type="ORF">GC722_16955</name>
</gene>
<keyword evidence="4" id="KW-1185">Reference proteome</keyword>
<dbReference type="InterPro" id="IPR026898">
    <property type="entry name" value="PrsW"/>
</dbReference>
<keyword evidence="2" id="KW-0472">Membrane</keyword>
<dbReference type="AlphaFoldDB" id="A0A6A9V271"/>
<organism evidence="3 4">
    <name type="scientific">Auraticoccus cholistanensis</name>
    <dbReference type="NCBI Taxonomy" id="2656650"/>
    <lineage>
        <taxon>Bacteria</taxon>
        <taxon>Bacillati</taxon>
        <taxon>Actinomycetota</taxon>
        <taxon>Actinomycetes</taxon>
        <taxon>Propionibacteriales</taxon>
        <taxon>Propionibacteriaceae</taxon>
        <taxon>Auraticoccus</taxon>
    </lineage>
</organism>
<dbReference type="GO" id="GO:0008237">
    <property type="term" value="F:metallopeptidase activity"/>
    <property type="evidence" value="ECO:0007669"/>
    <property type="project" value="UniProtKB-KW"/>
</dbReference>
<dbReference type="Proteomes" id="UP000435304">
    <property type="component" value="Unassembled WGS sequence"/>
</dbReference>
<dbReference type="Pfam" id="PF13367">
    <property type="entry name" value="PrsW-protease"/>
    <property type="match status" value="1"/>
</dbReference>
<feature type="transmembrane region" description="Helical" evidence="2">
    <location>
        <begin position="317"/>
        <end position="336"/>
    </location>
</feature>
<dbReference type="GO" id="GO:0006508">
    <property type="term" value="P:proteolysis"/>
    <property type="evidence" value="ECO:0007669"/>
    <property type="project" value="UniProtKB-KW"/>
</dbReference>
<feature type="transmembrane region" description="Helical" evidence="2">
    <location>
        <begin position="204"/>
        <end position="229"/>
    </location>
</feature>
<protein>
    <submittedName>
        <fullName evidence="3">PrsW family intramembrane metalloprotease</fullName>
    </submittedName>
</protein>
<dbReference type="EMBL" id="WPCU01000010">
    <property type="protein sequence ID" value="MVA77692.1"/>
    <property type="molecule type" value="Genomic_DNA"/>
</dbReference>
<feature type="transmembrane region" description="Helical" evidence="2">
    <location>
        <begin position="89"/>
        <end position="109"/>
    </location>
</feature>
<keyword evidence="2" id="KW-1133">Transmembrane helix</keyword>
<dbReference type="PANTHER" id="PTHR36844:SF1">
    <property type="entry name" value="PROTEASE PRSW"/>
    <property type="match status" value="1"/>
</dbReference>
<evidence type="ECO:0000256" key="2">
    <source>
        <dbReference type="SAM" id="Phobius"/>
    </source>
</evidence>
<proteinExistence type="predicted"/>
<feature type="transmembrane region" description="Helical" evidence="2">
    <location>
        <begin position="293"/>
        <end position="310"/>
    </location>
</feature>
<keyword evidence="3" id="KW-0482">Metalloprotease</keyword>
<name>A0A6A9V271_9ACTN</name>
<feature type="transmembrane region" description="Helical" evidence="2">
    <location>
        <begin position="129"/>
        <end position="151"/>
    </location>
</feature>
<comment type="caution">
    <text evidence="3">The sequence shown here is derived from an EMBL/GenBank/DDBJ whole genome shotgun (WGS) entry which is preliminary data.</text>
</comment>
<keyword evidence="2" id="KW-0812">Transmembrane</keyword>
<feature type="transmembrane region" description="Helical" evidence="2">
    <location>
        <begin position="163"/>
        <end position="184"/>
    </location>
</feature>
<sequence length="534" mass="58596">MGGRTLPATRLDPPLLNRYLVPRALHSYPPREWGAPCFPPPRRPPGPPPAACTLAHMSVEAQERRERRRSGIPVVRTGDPARRVLTNPMVWLTVAMLILSLLCAVALWFQVVPDQEVPGGTLIGLGTDAIPKVSLYAAYSLVPISLLYFWADRWRPVHLWTRVALWLAALCWGGFVSTFISAQVNTWAAGHLAIQGDGDPASGARAAVFVAPFVEESTKATILFFIAILMRYGWVNRLSGIVLAGLSGAGFAFTENILYYGRAYRYAAQTFGQADPDEVLQQIFLLRGVMTPFAHPLFTMCAGVGLAVALRAKSKLFRVLAPLVGFLAAALLHMMFNASSTLVQGTPLLLLWGVALLLVGTAIGFIIRQLLREGRSVRARLEDYVRAGWLEPDDALAASRLRTRARALWHALWRGPRTLWSTMVYQVALTELAYLRDSLTRGLVDAVGTRRENELLRTVAERRPLAVVLPQGRAPYPSLRRRRAVEQWAPPAYPGPAGLGGSWPAVPAGRGSQPLGQTATQYSEVDPSWAPPRS</sequence>
<dbReference type="PANTHER" id="PTHR36844">
    <property type="entry name" value="PROTEASE PRSW"/>
    <property type="match status" value="1"/>
</dbReference>
<feature type="region of interest" description="Disordered" evidence="1">
    <location>
        <begin position="499"/>
        <end position="534"/>
    </location>
</feature>
<feature type="compositionally biased region" description="Polar residues" evidence="1">
    <location>
        <begin position="514"/>
        <end position="523"/>
    </location>
</feature>
<evidence type="ECO:0000313" key="3">
    <source>
        <dbReference type="EMBL" id="MVA77692.1"/>
    </source>
</evidence>
<evidence type="ECO:0000313" key="4">
    <source>
        <dbReference type="Proteomes" id="UP000435304"/>
    </source>
</evidence>
<reference evidence="3 4" key="1">
    <citation type="submission" date="2019-12" db="EMBL/GenBank/DDBJ databases">
        <title>Auraticoccus cholistani sp. nov., an actinomycete isolated from soil of Cholistan desert.</title>
        <authorList>
            <person name="Cheema M.T."/>
        </authorList>
    </citation>
    <scope>NUCLEOTIDE SEQUENCE [LARGE SCALE GENOMIC DNA]</scope>
    <source>
        <strain evidence="3 4">F435</strain>
    </source>
</reference>